<feature type="transmembrane region" description="Helical" evidence="1">
    <location>
        <begin position="51"/>
        <end position="72"/>
    </location>
</feature>
<keyword evidence="1" id="KW-1133">Transmembrane helix</keyword>
<keyword evidence="1" id="KW-0472">Membrane</keyword>
<dbReference type="RefSeq" id="WP_353294069.1">
    <property type="nucleotide sequence ID" value="NZ_BAABWH010000003.1"/>
</dbReference>
<keyword evidence="3" id="KW-1185">Reference proteome</keyword>
<name>A0ABP9ZYB6_9GAMM</name>
<protein>
    <submittedName>
        <fullName evidence="2">Manganese transporter</fullName>
    </submittedName>
</protein>
<evidence type="ECO:0000256" key="1">
    <source>
        <dbReference type="SAM" id="Phobius"/>
    </source>
</evidence>
<keyword evidence="1" id="KW-0812">Transmembrane</keyword>
<sequence length="391" mass="42055">MTTWLFKTLNDGLQQSRTSPRYPVSLLFFTIGLILLGQVDHELISVIIETCSDAYLAVSVFVALTLSGFYFFDKLFKSELTELLNRQSPVQIPLAAFLGALPGCGGAIIVVTQFVHGKMSFGALVAVLISTMGDAAFLLIATKPDIALLVYGLSMAGGIVTGYLINLIHGSDYLKPLDKRDIPEHQAMPKLPQNLSHLFWVLLLPGSLLGILNAFLIDTDAFFGPLASYEPTKWIGFSGALVCLAIWLSQPLNSWSARFAKKSELNRIRETVAAETSFISIWVMFGFLCYELLVAFTGLDLASSFRYLGALAPLLAIAIGFIPGCGPQILVTTLYINGVVPLSSQIANAISNDGDALFPAIALAPGAALKATLYSAVPAIILGYGAWFSGF</sequence>
<feature type="transmembrane region" description="Helical" evidence="1">
    <location>
        <begin position="278"/>
        <end position="299"/>
    </location>
</feature>
<gene>
    <name evidence="2" type="ORF">NBRC116585_12440</name>
</gene>
<feature type="transmembrane region" description="Helical" evidence="1">
    <location>
        <begin position="146"/>
        <end position="165"/>
    </location>
</feature>
<dbReference type="Proteomes" id="UP001481413">
    <property type="component" value="Unassembled WGS sequence"/>
</dbReference>
<evidence type="ECO:0000313" key="2">
    <source>
        <dbReference type="EMBL" id="GAA6145126.1"/>
    </source>
</evidence>
<comment type="caution">
    <text evidence="2">The sequence shown here is derived from an EMBL/GenBank/DDBJ whole genome shotgun (WGS) entry which is preliminary data.</text>
</comment>
<dbReference type="InterPro" id="IPR021552">
    <property type="entry name" value="ArsP_2"/>
</dbReference>
<feature type="transmembrane region" description="Helical" evidence="1">
    <location>
        <begin position="237"/>
        <end position="257"/>
    </location>
</feature>
<feature type="transmembrane region" description="Helical" evidence="1">
    <location>
        <begin position="92"/>
        <end position="114"/>
    </location>
</feature>
<dbReference type="EMBL" id="BAABWH010000003">
    <property type="protein sequence ID" value="GAA6145126.1"/>
    <property type="molecule type" value="Genomic_DNA"/>
</dbReference>
<organism evidence="2 3">
    <name type="scientific">Thalassolituus maritimus</name>
    <dbReference type="NCBI Taxonomy" id="484498"/>
    <lineage>
        <taxon>Bacteria</taxon>
        <taxon>Pseudomonadati</taxon>
        <taxon>Pseudomonadota</taxon>
        <taxon>Gammaproteobacteria</taxon>
        <taxon>Oceanospirillales</taxon>
        <taxon>Oceanospirillaceae</taxon>
        <taxon>Thalassolituus</taxon>
    </lineage>
</organism>
<evidence type="ECO:0000313" key="3">
    <source>
        <dbReference type="Proteomes" id="UP001481413"/>
    </source>
</evidence>
<feature type="transmembrane region" description="Helical" evidence="1">
    <location>
        <begin position="121"/>
        <end position="140"/>
    </location>
</feature>
<feature type="transmembrane region" description="Helical" evidence="1">
    <location>
        <begin position="20"/>
        <end position="39"/>
    </location>
</feature>
<dbReference type="Pfam" id="PF11449">
    <property type="entry name" value="ArsP_2"/>
    <property type="match status" value="1"/>
</dbReference>
<accession>A0ABP9ZYB6</accession>
<proteinExistence type="predicted"/>
<feature type="transmembrane region" description="Helical" evidence="1">
    <location>
        <begin position="371"/>
        <end position="390"/>
    </location>
</feature>
<reference evidence="2 3" key="1">
    <citation type="submission" date="2024-04" db="EMBL/GenBank/DDBJ databases">
        <title>Draft genome sequence of Thalassolituus maritimus NBRC 116585.</title>
        <authorList>
            <person name="Miyakawa T."/>
            <person name="Kusuya Y."/>
            <person name="Miura T."/>
        </authorList>
    </citation>
    <scope>NUCLEOTIDE SEQUENCE [LARGE SCALE GENOMIC DNA]</scope>
    <source>
        <strain evidence="2 3">5NW40-0001</strain>
    </source>
</reference>
<feature type="transmembrane region" description="Helical" evidence="1">
    <location>
        <begin position="198"/>
        <end position="217"/>
    </location>
</feature>
<dbReference type="NCBIfam" id="NF037962">
    <property type="entry name" value="arsenic_eff"/>
    <property type="match status" value="1"/>
</dbReference>